<reference evidence="1 2" key="1">
    <citation type="submission" date="2013-11" db="EMBL/GenBank/DDBJ databases">
        <title>The Genome Sequence of Phytophthora parasitica CJ01A1.</title>
        <authorList>
            <consortium name="The Broad Institute Genomics Platform"/>
            <person name="Russ C."/>
            <person name="Tyler B."/>
            <person name="Panabieres F."/>
            <person name="Shan W."/>
            <person name="Tripathy S."/>
            <person name="Grunwald N."/>
            <person name="Machado M."/>
            <person name="Johnson C.S."/>
            <person name="Walker B."/>
            <person name="Young S.K."/>
            <person name="Zeng Q."/>
            <person name="Gargeya S."/>
            <person name="Fitzgerald M."/>
            <person name="Haas B."/>
            <person name="Abouelleil A."/>
            <person name="Allen A.W."/>
            <person name="Alvarado L."/>
            <person name="Arachchi H.M."/>
            <person name="Berlin A.M."/>
            <person name="Chapman S.B."/>
            <person name="Gainer-Dewar J."/>
            <person name="Goldberg J."/>
            <person name="Griggs A."/>
            <person name="Gujja S."/>
            <person name="Hansen M."/>
            <person name="Howarth C."/>
            <person name="Imamovic A."/>
            <person name="Ireland A."/>
            <person name="Larimer J."/>
            <person name="McCowan C."/>
            <person name="Murphy C."/>
            <person name="Pearson M."/>
            <person name="Poon T.W."/>
            <person name="Priest M."/>
            <person name="Roberts A."/>
            <person name="Saif S."/>
            <person name="Shea T."/>
            <person name="Sisk P."/>
            <person name="Sykes S."/>
            <person name="Wortman J."/>
            <person name="Nusbaum C."/>
            <person name="Birren B."/>
        </authorList>
    </citation>
    <scope>NUCLEOTIDE SEQUENCE [LARGE SCALE GENOMIC DNA]</scope>
    <source>
        <strain evidence="1 2">CJ01A1</strain>
    </source>
</reference>
<dbReference type="Proteomes" id="UP000018958">
    <property type="component" value="Unassembled WGS sequence"/>
</dbReference>
<protein>
    <submittedName>
        <fullName evidence="1">Uncharacterized protein</fullName>
    </submittedName>
</protein>
<evidence type="ECO:0000313" key="2">
    <source>
        <dbReference type="Proteomes" id="UP000018958"/>
    </source>
</evidence>
<sequence length="56" mass="6667">GCIRRILQKRDALRHWFAERIAKALRDDDRDIPIDFPLVNDTSSVERAFDAFQFNF</sequence>
<gene>
    <name evidence="1" type="ORF">F441_20789</name>
</gene>
<dbReference type="EMBL" id="ANIX01004152">
    <property type="protein sequence ID" value="ETP02054.1"/>
    <property type="molecule type" value="Genomic_DNA"/>
</dbReference>
<name>W2VXF3_PHYNI</name>
<comment type="caution">
    <text evidence="1">The sequence shown here is derived from an EMBL/GenBank/DDBJ whole genome shotgun (WGS) entry which is preliminary data.</text>
</comment>
<organism evidence="1 2">
    <name type="scientific">Phytophthora nicotianae CJ01A1</name>
    <dbReference type="NCBI Taxonomy" id="1317063"/>
    <lineage>
        <taxon>Eukaryota</taxon>
        <taxon>Sar</taxon>
        <taxon>Stramenopiles</taxon>
        <taxon>Oomycota</taxon>
        <taxon>Peronosporomycetes</taxon>
        <taxon>Peronosporales</taxon>
        <taxon>Peronosporaceae</taxon>
        <taxon>Phytophthora</taxon>
    </lineage>
</organism>
<proteinExistence type="predicted"/>
<accession>W2VXF3</accession>
<dbReference type="AlphaFoldDB" id="W2VXF3"/>
<evidence type="ECO:0000313" key="1">
    <source>
        <dbReference type="EMBL" id="ETP02054.1"/>
    </source>
</evidence>
<feature type="non-terminal residue" evidence="1">
    <location>
        <position position="1"/>
    </location>
</feature>